<sequence>MAGWALSAAHSRALQRTQGDLSTPREVKETLEKNPIDALYCSECRTLREKKIGHENAGRLPWDPLGVMSVGLQFAGTRRSSGSHLRGAELESWAKRWWEGGSHGSHLRMFSTLRQNIRETGVTQKMRLHSRFTDVAVSHGVSTQHHNRDVVTHPCNAEFEQHLLIPMVIWQSSGERMSGTYNKPHSDRLSGSVAMNGSKLVRHTTLKTYKPMPYEHQAWYSLLVKDTFSGLWLRQLLYVEIIRPGSQHECTDACNQGVCTGSTGNACQKGHRASVLLVTYVVIRARQSIPNSRVVIEFDHFHCTDRGWSLMAFAERIWLQAFWHRIKGEDKHKPTVDKVGRMKLAIRR</sequence>
<keyword evidence="2" id="KW-1185">Reference proteome</keyword>
<dbReference type="EMBL" id="KZ110594">
    <property type="protein sequence ID" value="OSX64571.1"/>
    <property type="molecule type" value="Genomic_DNA"/>
</dbReference>
<dbReference type="AlphaFoldDB" id="A0A1X6N7I2"/>
<organism evidence="1 2">
    <name type="scientific">Postia placenta MAD-698-R-SB12</name>
    <dbReference type="NCBI Taxonomy" id="670580"/>
    <lineage>
        <taxon>Eukaryota</taxon>
        <taxon>Fungi</taxon>
        <taxon>Dikarya</taxon>
        <taxon>Basidiomycota</taxon>
        <taxon>Agaricomycotina</taxon>
        <taxon>Agaricomycetes</taxon>
        <taxon>Polyporales</taxon>
        <taxon>Adustoporiaceae</taxon>
        <taxon>Rhodonia</taxon>
    </lineage>
</organism>
<protein>
    <submittedName>
        <fullName evidence="1">Uncharacterized protein</fullName>
    </submittedName>
</protein>
<dbReference type="Proteomes" id="UP000194127">
    <property type="component" value="Unassembled WGS sequence"/>
</dbReference>
<evidence type="ECO:0000313" key="2">
    <source>
        <dbReference type="Proteomes" id="UP000194127"/>
    </source>
</evidence>
<dbReference type="RefSeq" id="XP_024341365.1">
    <property type="nucleotide sequence ID" value="XM_024484884.1"/>
</dbReference>
<accession>A0A1X6N7I2</accession>
<dbReference type="GeneID" id="36329833"/>
<name>A0A1X6N7I2_9APHY</name>
<gene>
    <name evidence="1" type="ORF">POSPLADRAFT_1138247</name>
</gene>
<evidence type="ECO:0000313" key="1">
    <source>
        <dbReference type="EMBL" id="OSX64571.1"/>
    </source>
</evidence>
<dbReference type="OrthoDB" id="10268855at2759"/>
<proteinExistence type="predicted"/>
<reference evidence="1 2" key="1">
    <citation type="submission" date="2017-04" db="EMBL/GenBank/DDBJ databases">
        <title>Genome Sequence of the Model Brown-Rot Fungus Postia placenta SB12.</title>
        <authorList>
            <consortium name="DOE Joint Genome Institute"/>
            <person name="Gaskell J."/>
            <person name="Kersten P."/>
            <person name="Larrondo L.F."/>
            <person name="Canessa P."/>
            <person name="Martinez D."/>
            <person name="Hibbett D."/>
            <person name="Schmoll M."/>
            <person name="Kubicek C.P."/>
            <person name="Martinez A.T."/>
            <person name="Yadav J."/>
            <person name="Master E."/>
            <person name="Magnuson J.K."/>
            <person name="James T."/>
            <person name="Yaver D."/>
            <person name="Berka R."/>
            <person name="Labutti K."/>
            <person name="Lipzen A."/>
            <person name="Aerts A."/>
            <person name="Barry K."/>
            <person name="Henrissat B."/>
            <person name="Blanchette R."/>
            <person name="Grigoriev I."/>
            <person name="Cullen D."/>
        </authorList>
    </citation>
    <scope>NUCLEOTIDE SEQUENCE [LARGE SCALE GENOMIC DNA]</scope>
    <source>
        <strain evidence="1 2">MAD-698-R-SB12</strain>
    </source>
</reference>